<name>A0A1T1HE37_OCELI</name>
<proteinExistence type="predicted"/>
<dbReference type="PROSITE" id="PS50889">
    <property type="entry name" value="S4"/>
    <property type="match status" value="1"/>
</dbReference>
<dbReference type="AlphaFoldDB" id="A0A1T1HE37"/>
<sequence>MIDVIINREPVELYKILKFENLVSSGGEAKQAIEQGRVQVNGETDTRKRRKIVAGDRIVFEQQILNITLAE</sequence>
<keyword evidence="1" id="KW-0694">RNA-binding</keyword>
<dbReference type="CDD" id="cd00165">
    <property type="entry name" value="S4"/>
    <property type="match status" value="1"/>
</dbReference>
<comment type="caution">
    <text evidence="2">The sequence shown here is derived from an EMBL/GenBank/DDBJ whole genome shotgun (WGS) entry which is preliminary data.</text>
</comment>
<dbReference type="Gene3D" id="3.10.290.10">
    <property type="entry name" value="RNA-binding S4 domain"/>
    <property type="match status" value="1"/>
</dbReference>
<dbReference type="RefSeq" id="WP_077243326.1">
    <property type="nucleotide sequence ID" value="NZ_FXTS01000001.1"/>
</dbReference>
<organism evidence="2 3">
    <name type="scientific">Oceanospirillum linum</name>
    <dbReference type="NCBI Taxonomy" id="966"/>
    <lineage>
        <taxon>Bacteria</taxon>
        <taxon>Pseudomonadati</taxon>
        <taxon>Pseudomonadota</taxon>
        <taxon>Gammaproteobacteria</taxon>
        <taxon>Oceanospirillales</taxon>
        <taxon>Oceanospirillaceae</taxon>
        <taxon>Oceanospirillum</taxon>
    </lineage>
</organism>
<evidence type="ECO:0000256" key="1">
    <source>
        <dbReference type="PROSITE-ProRule" id="PRU00182"/>
    </source>
</evidence>
<evidence type="ECO:0000313" key="2">
    <source>
        <dbReference type="EMBL" id="OOV88072.1"/>
    </source>
</evidence>
<dbReference type="SUPFAM" id="SSF55174">
    <property type="entry name" value="Alpha-L RNA-binding motif"/>
    <property type="match status" value="1"/>
</dbReference>
<dbReference type="Pfam" id="PF13275">
    <property type="entry name" value="S4_2"/>
    <property type="match status" value="1"/>
</dbReference>
<dbReference type="STRING" id="966.BTA35_0200495"/>
<keyword evidence="3" id="KW-1185">Reference proteome</keyword>
<reference evidence="2" key="1">
    <citation type="submission" date="2017-02" db="EMBL/GenBank/DDBJ databases">
        <title>Draft Genome Sequence of the Salt Water Bacterium Oceanospirillum linum ATCC 11336.</title>
        <authorList>
            <person name="Trachtenberg A.M."/>
            <person name="Carney J.G."/>
            <person name="Linnane J.D."/>
            <person name="Rheaume B.A."/>
            <person name="Pitts N.L."/>
            <person name="Mykles D.L."/>
            <person name="Maclea K.S."/>
        </authorList>
    </citation>
    <scope>NUCLEOTIDE SEQUENCE [LARGE SCALE GENOMIC DNA]</scope>
    <source>
        <strain evidence="2">ATCC 11336</strain>
    </source>
</reference>
<dbReference type="InterPro" id="IPR036986">
    <property type="entry name" value="S4_RNA-bd_sf"/>
</dbReference>
<dbReference type="Proteomes" id="UP000190064">
    <property type="component" value="Unassembled WGS sequence"/>
</dbReference>
<protein>
    <submittedName>
        <fullName evidence="2">RNA-binding protein</fullName>
    </submittedName>
</protein>
<accession>A0A1T1HE37</accession>
<dbReference type="EMBL" id="MTSD02000001">
    <property type="protein sequence ID" value="OOV88072.1"/>
    <property type="molecule type" value="Genomic_DNA"/>
</dbReference>
<evidence type="ECO:0000313" key="3">
    <source>
        <dbReference type="Proteomes" id="UP000190064"/>
    </source>
</evidence>
<dbReference type="GO" id="GO:0003723">
    <property type="term" value="F:RNA binding"/>
    <property type="evidence" value="ECO:0007669"/>
    <property type="project" value="UniProtKB-KW"/>
</dbReference>
<gene>
    <name evidence="2" type="ORF">BTA35_0200495</name>
</gene>